<dbReference type="PROSITE" id="PS00699">
    <property type="entry name" value="NITROGENASE_1_1"/>
    <property type="match status" value="1"/>
</dbReference>
<name>A0A7G9Z4W2_9EURY</name>
<keyword evidence="9 15" id="KW-0560">Oxidoreductase</keyword>
<dbReference type="GO" id="GO:0051536">
    <property type="term" value="F:iron-sulfur cluster binding"/>
    <property type="evidence" value="ECO:0007669"/>
    <property type="project" value="UniProtKB-KW"/>
</dbReference>
<evidence type="ECO:0000256" key="2">
    <source>
        <dbReference type="ARBA" id="ARBA00001969"/>
    </source>
</evidence>
<evidence type="ECO:0000256" key="9">
    <source>
        <dbReference type="ARBA" id="ARBA00023002"/>
    </source>
</evidence>
<comment type="function">
    <text evidence="3">This molybdenum-iron protein is part of the nitrogenase complex that catalyzes the key enzymatic reactions in nitrogen fixation.</text>
</comment>
<keyword evidence="5" id="KW-0500">Molybdenum</keyword>
<evidence type="ECO:0000256" key="11">
    <source>
        <dbReference type="ARBA" id="ARBA00023014"/>
    </source>
</evidence>
<dbReference type="CDD" id="cd01967">
    <property type="entry name" value="Nitrogenase_MoFe_alpha_like"/>
    <property type="match status" value="1"/>
</dbReference>
<evidence type="ECO:0000256" key="8">
    <source>
        <dbReference type="ARBA" id="ARBA00022840"/>
    </source>
</evidence>
<dbReference type="InterPro" id="IPR010143">
    <property type="entry name" value="Nase_comp1_asu"/>
</dbReference>
<sequence length="481" mass="54233">MPLTLLHSDKAIPEREKHTYIKAASETILPLSNVQTTPGDFTERGCTYAGCLGVVCGPIKDVIHLVHGPIGCAYWTWGGGTRQNLSDNPSFHRKYCFSTDMQEDNIIFGGEDRLYESILEAHEEFPEAKGVFVYATCAIGLIGDDLKGVCKRAEDEIGIRVVPFNCEGFRGCSQSLGHHIANDTLFERVVGTKEPEYLTDYDMNIIGDYNIQGDLWEIMPLFERMGIRILSTFTGNASIDDIAQAHRAKLNLMHCQRSTPYICKRMEEKYGIPVLKASLFGVEQTSKALRDVAAFFGLEDKAEEIIEEEVSKVSPKIAAYRTKFEGKRVFIYQGAPRAWHWVNMFRELGVETIAAATTFGHEDDYAKICERVNDGVLVIDNPNSLELEEILTDWKPDLFISGLKEKYLSYKLGVPFINGHSYEKGPYAVYSGFLNFARDVDKTLFAPVWGLIRSEYSYSGSKKPRDFTRLTQENRANRGVK</sequence>
<dbReference type="NCBIfam" id="TIGR01862">
    <property type="entry name" value="N2-ase-Ialpha"/>
    <property type="match status" value="1"/>
</dbReference>
<evidence type="ECO:0000256" key="12">
    <source>
        <dbReference type="ARBA" id="ARBA00023231"/>
    </source>
</evidence>
<keyword evidence="12 14" id="KW-0535">Nitrogen fixation</keyword>
<comment type="cofactor">
    <cofactor evidence="1">
        <name>[8Fe-7S] cluster</name>
        <dbReference type="ChEBI" id="CHEBI:21143"/>
    </cofactor>
</comment>
<dbReference type="Pfam" id="PF00148">
    <property type="entry name" value="Oxidored_nitro"/>
    <property type="match status" value="1"/>
</dbReference>
<reference evidence="17" key="1">
    <citation type="submission" date="2020-06" db="EMBL/GenBank/DDBJ databases">
        <title>Unique genomic features of the anaerobic methanotrophic archaea.</title>
        <authorList>
            <person name="Chadwick G.L."/>
            <person name="Skennerton C.T."/>
            <person name="Laso-Perez R."/>
            <person name="Leu A.O."/>
            <person name="Speth D.R."/>
            <person name="Yu H."/>
            <person name="Morgan-Lang C."/>
            <person name="Hatzenpichler R."/>
            <person name="Goudeau D."/>
            <person name="Malmstrom R."/>
            <person name="Brazelton W.J."/>
            <person name="Woyke T."/>
            <person name="Hallam S.J."/>
            <person name="Tyson G.W."/>
            <person name="Wegener G."/>
            <person name="Boetius A."/>
            <person name="Orphan V."/>
        </authorList>
    </citation>
    <scope>NUCLEOTIDE SEQUENCE</scope>
</reference>
<evidence type="ECO:0000313" key="17">
    <source>
        <dbReference type="EMBL" id="QNO55296.1"/>
    </source>
</evidence>
<dbReference type="EMBL" id="MT631690">
    <property type="protein sequence ID" value="QNO57465.1"/>
    <property type="molecule type" value="Genomic_DNA"/>
</dbReference>
<evidence type="ECO:0000256" key="4">
    <source>
        <dbReference type="ARBA" id="ARBA00011462"/>
    </source>
</evidence>
<dbReference type="AlphaFoldDB" id="A0A7G9Z4W2"/>
<evidence type="ECO:0000256" key="7">
    <source>
        <dbReference type="ARBA" id="ARBA00022741"/>
    </source>
</evidence>
<dbReference type="Gene3D" id="3.40.50.12380">
    <property type="entry name" value="Nitrogenase MoFe cofactor biosynthesis protein NifE, C-terminal"/>
    <property type="match status" value="1"/>
</dbReference>
<accession>A0A7G9Z4W2</accession>
<keyword evidence="7" id="KW-0547">Nucleotide-binding</keyword>
<comment type="catalytic activity">
    <reaction evidence="13 15">
        <text>N2 + 8 reduced [2Fe-2S]-[ferredoxin] + 16 ATP + 16 H2O = H2 + 8 oxidized [2Fe-2S]-[ferredoxin] + 2 NH4(+) + 16 ADP + 16 phosphate + 6 H(+)</text>
        <dbReference type="Rhea" id="RHEA:21448"/>
        <dbReference type="Rhea" id="RHEA-COMP:10000"/>
        <dbReference type="Rhea" id="RHEA-COMP:10001"/>
        <dbReference type="ChEBI" id="CHEBI:15377"/>
        <dbReference type="ChEBI" id="CHEBI:15378"/>
        <dbReference type="ChEBI" id="CHEBI:17997"/>
        <dbReference type="ChEBI" id="CHEBI:18276"/>
        <dbReference type="ChEBI" id="CHEBI:28938"/>
        <dbReference type="ChEBI" id="CHEBI:30616"/>
        <dbReference type="ChEBI" id="CHEBI:33737"/>
        <dbReference type="ChEBI" id="CHEBI:33738"/>
        <dbReference type="ChEBI" id="CHEBI:43474"/>
        <dbReference type="ChEBI" id="CHEBI:456216"/>
        <dbReference type="EC" id="1.18.6.1"/>
    </reaction>
</comment>
<keyword evidence="10 15" id="KW-0408">Iron</keyword>
<dbReference type="NCBIfam" id="TIGR01284">
    <property type="entry name" value="alt_nitrog_alph"/>
    <property type="match status" value="1"/>
</dbReference>
<dbReference type="InterPro" id="IPR000318">
    <property type="entry name" value="Nase_comp1_CS"/>
</dbReference>
<dbReference type="GO" id="GO:0046872">
    <property type="term" value="F:metal ion binding"/>
    <property type="evidence" value="ECO:0007669"/>
    <property type="project" value="UniProtKB-KW"/>
</dbReference>
<dbReference type="EC" id="1.18.6.1" evidence="15"/>
<comment type="cofactor">
    <cofactor evidence="2">
        <name>[7Fe-Mo-9S-C-homocitryl] cluster</name>
        <dbReference type="ChEBI" id="CHEBI:30409"/>
    </cofactor>
</comment>
<evidence type="ECO:0000256" key="14">
    <source>
        <dbReference type="RuleBase" id="RU004021"/>
    </source>
</evidence>
<organism evidence="17">
    <name type="scientific">Candidatus Methanophaga sp. ANME-1 ERB7</name>
    <dbReference type="NCBI Taxonomy" id="2759913"/>
    <lineage>
        <taxon>Archaea</taxon>
        <taxon>Methanobacteriati</taxon>
        <taxon>Methanobacteriota</taxon>
        <taxon>Stenosarchaea group</taxon>
        <taxon>Methanomicrobia</taxon>
        <taxon>Candidatus Methanophagales</taxon>
        <taxon>Candidatus Methanophagaceae</taxon>
        <taxon>Candidatus Methanophaga</taxon>
    </lineage>
</organism>
<dbReference type="PANTHER" id="PTHR43457:SF1">
    <property type="entry name" value="NITROGENASE MOLYBDENUM-IRON PROTEIN ALPHA CHAIN"/>
    <property type="match status" value="1"/>
</dbReference>
<dbReference type="GO" id="GO:0016163">
    <property type="term" value="F:nitrogenase activity"/>
    <property type="evidence" value="ECO:0007669"/>
    <property type="project" value="UniProtKB-EC"/>
</dbReference>
<keyword evidence="11" id="KW-0411">Iron-sulfur</keyword>
<evidence type="ECO:0000259" key="16">
    <source>
        <dbReference type="Pfam" id="PF00148"/>
    </source>
</evidence>
<evidence type="ECO:0000313" key="18">
    <source>
        <dbReference type="EMBL" id="QNO57465.1"/>
    </source>
</evidence>
<protein>
    <recommendedName>
        <fullName evidence="15">Nitrogenase protein alpha chain</fullName>
        <ecNumber evidence="15">1.18.6.1</ecNumber>
    </recommendedName>
</protein>
<evidence type="ECO:0000256" key="6">
    <source>
        <dbReference type="ARBA" id="ARBA00022723"/>
    </source>
</evidence>
<dbReference type="PROSITE" id="PS00090">
    <property type="entry name" value="NITROGENASE_1_2"/>
    <property type="match status" value="1"/>
</dbReference>
<evidence type="ECO:0000256" key="13">
    <source>
        <dbReference type="ARBA" id="ARBA00047967"/>
    </source>
</evidence>
<dbReference type="EMBL" id="MT631608">
    <property type="protein sequence ID" value="QNO55296.1"/>
    <property type="molecule type" value="Genomic_DNA"/>
</dbReference>
<evidence type="ECO:0000256" key="5">
    <source>
        <dbReference type="ARBA" id="ARBA00022505"/>
    </source>
</evidence>
<dbReference type="PANTHER" id="PTHR43457">
    <property type="entry name" value="NITROGENASE MOLYBDENUM-IRON PROTEIN ALPHA CHAIN"/>
    <property type="match status" value="1"/>
</dbReference>
<dbReference type="SUPFAM" id="SSF53807">
    <property type="entry name" value="Helical backbone' metal receptor"/>
    <property type="match status" value="1"/>
</dbReference>
<dbReference type="InterPro" id="IPR005974">
    <property type="entry name" value="Nase_asu"/>
</dbReference>
<dbReference type="InterPro" id="IPR000510">
    <property type="entry name" value="Nase/OxRdtase_comp1"/>
</dbReference>
<proteinExistence type="inferred from homology"/>
<comment type="subunit">
    <text evidence="4">Tetramer of two alpha and two beta chains. Forms complex with the iron protein (nitrogenase component 2).</text>
</comment>
<evidence type="ECO:0000256" key="3">
    <source>
        <dbReference type="ARBA" id="ARBA00002621"/>
    </source>
</evidence>
<evidence type="ECO:0000256" key="15">
    <source>
        <dbReference type="RuleBase" id="RU004022"/>
    </source>
</evidence>
<evidence type="ECO:0000256" key="1">
    <source>
        <dbReference type="ARBA" id="ARBA00001919"/>
    </source>
</evidence>
<dbReference type="GO" id="GO:0005524">
    <property type="term" value="F:ATP binding"/>
    <property type="evidence" value="ECO:0007669"/>
    <property type="project" value="UniProtKB-KW"/>
</dbReference>
<dbReference type="Gene3D" id="3.40.50.1980">
    <property type="entry name" value="Nitrogenase molybdenum iron protein domain"/>
    <property type="match status" value="1"/>
</dbReference>
<evidence type="ECO:0000256" key="10">
    <source>
        <dbReference type="ARBA" id="ARBA00023004"/>
    </source>
</evidence>
<feature type="domain" description="Nitrogenase/oxidoreductase component 1" evidence="16">
    <location>
        <begin position="46"/>
        <end position="444"/>
    </location>
</feature>
<keyword evidence="6 15" id="KW-0479">Metal-binding</keyword>
<comment type="similarity">
    <text evidence="14">Belongs to the NifD/NifK/NifE/NifN family.</text>
</comment>
<gene>
    <name evidence="17" type="primary">bchB_2</name>
    <name evidence="18" type="synonym">bchB_1</name>
    <name evidence="17" type="ORF">NKHFOMCA_00039</name>
    <name evidence="18" type="ORF">PBOADKMI_00010</name>
</gene>
<keyword evidence="8" id="KW-0067">ATP-binding</keyword>